<dbReference type="Pfam" id="PF00126">
    <property type="entry name" value="HTH_1"/>
    <property type="match status" value="1"/>
</dbReference>
<keyword evidence="7" id="KW-1185">Reference proteome</keyword>
<dbReference type="Gene3D" id="3.40.190.290">
    <property type="match status" value="1"/>
</dbReference>
<dbReference type="Proteomes" id="UP000887104">
    <property type="component" value="Unassembled WGS sequence"/>
</dbReference>
<evidence type="ECO:0000256" key="4">
    <source>
        <dbReference type="ARBA" id="ARBA00023163"/>
    </source>
</evidence>
<evidence type="ECO:0000313" key="6">
    <source>
        <dbReference type="EMBL" id="GIU49301.1"/>
    </source>
</evidence>
<evidence type="ECO:0000256" key="1">
    <source>
        <dbReference type="ARBA" id="ARBA00009437"/>
    </source>
</evidence>
<dbReference type="PANTHER" id="PTHR30537:SF68">
    <property type="entry name" value="TRANSCRIPTIONAL REGULATOR-RELATED"/>
    <property type="match status" value="1"/>
</dbReference>
<name>A0ABQ4PM72_9GAMM</name>
<comment type="similarity">
    <text evidence="1">Belongs to the LysR transcriptional regulatory family.</text>
</comment>
<evidence type="ECO:0000256" key="3">
    <source>
        <dbReference type="ARBA" id="ARBA00023125"/>
    </source>
</evidence>
<reference evidence="6" key="1">
    <citation type="submission" date="2021-05" db="EMBL/GenBank/DDBJ databases">
        <title>Molecular characterization for Shewanella algae harboring chromosomal blaOXA-55-like strains isolated from clinical and environment sample.</title>
        <authorList>
            <person name="Ohama Y."/>
            <person name="Aoki K."/>
            <person name="Harada S."/>
            <person name="Moriya K."/>
            <person name="Ishii Y."/>
            <person name="Tateda K."/>
        </authorList>
    </citation>
    <scope>NUCLEOTIDE SEQUENCE</scope>
    <source>
        <strain evidence="6">JCM 11563</strain>
    </source>
</reference>
<dbReference type="InterPro" id="IPR000847">
    <property type="entry name" value="LysR_HTH_N"/>
</dbReference>
<dbReference type="InterPro" id="IPR005119">
    <property type="entry name" value="LysR_subst-bd"/>
</dbReference>
<dbReference type="InterPro" id="IPR036390">
    <property type="entry name" value="WH_DNA-bd_sf"/>
</dbReference>
<dbReference type="RefSeq" id="WP_220782225.1">
    <property type="nucleotide sequence ID" value="NZ_BPEY01000067.1"/>
</dbReference>
<dbReference type="Gene3D" id="1.10.10.10">
    <property type="entry name" value="Winged helix-like DNA-binding domain superfamily/Winged helix DNA-binding domain"/>
    <property type="match status" value="1"/>
</dbReference>
<dbReference type="SUPFAM" id="SSF46785">
    <property type="entry name" value="Winged helix' DNA-binding domain"/>
    <property type="match status" value="1"/>
</dbReference>
<feature type="domain" description="HTH lysR-type" evidence="5">
    <location>
        <begin position="1"/>
        <end position="58"/>
    </location>
</feature>
<comment type="caution">
    <text evidence="6">The sequence shown here is derived from an EMBL/GenBank/DDBJ whole genome shotgun (WGS) entry which is preliminary data.</text>
</comment>
<dbReference type="SUPFAM" id="SSF53850">
    <property type="entry name" value="Periplasmic binding protein-like II"/>
    <property type="match status" value="1"/>
</dbReference>
<dbReference type="Pfam" id="PF03466">
    <property type="entry name" value="LysR_substrate"/>
    <property type="match status" value="1"/>
</dbReference>
<evidence type="ECO:0000256" key="2">
    <source>
        <dbReference type="ARBA" id="ARBA00023015"/>
    </source>
</evidence>
<evidence type="ECO:0000259" key="5">
    <source>
        <dbReference type="PROSITE" id="PS50931"/>
    </source>
</evidence>
<keyword evidence="3" id="KW-0238">DNA-binding</keyword>
<accession>A0ABQ4PM72</accession>
<gene>
    <name evidence="6" type="ORF">TUM4438_32610</name>
</gene>
<dbReference type="PROSITE" id="PS50931">
    <property type="entry name" value="HTH_LYSR"/>
    <property type="match status" value="1"/>
</dbReference>
<protein>
    <submittedName>
        <fullName evidence="6">LysR family transcriptional regulator</fullName>
    </submittedName>
</protein>
<sequence length="300" mass="34108">MDLNSLQLFVHVVQQGSFSAASRKVHTPVSTISRRISELESQLDQRLLERSTRSLDLTDAGKTLYLFASRGFEEIAAGHVAMQESQDNLSGTLRISIPPNVNAWEQLIDEFYQRYPKVKLEVICTTRRIDFVEDGIDVVLRVGELKHQLAVARKLGSYRHVLVASPEFLQQHSTPKTPDDLTDLPLAAFVNRLGDDYWHLGDKKITITPQFACNDYAPILAMVRKGRMISELPPTMVNKFIKSGELVELLAEYPLPPFDLHLLYPSRKYLSNIAKTYIDFCIEFCAKHSQDDSLFNLLDK</sequence>
<dbReference type="EMBL" id="BPEY01000067">
    <property type="protein sequence ID" value="GIU49301.1"/>
    <property type="molecule type" value="Genomic_DNA"/>
</dbReference>
<keyword evidence="2" id="KW-0805">Transcription regulation</keyword>
<evidence type="ECO:0000313" key="7">
    <source>
        <dbReference type="Proteomes" id="UP000887104"/>
    </source>
</evidence>
<dbReference type="PANTHER" id="PTHR30537">
    <property type="entry name" value="HTH-TYPE TRANSCRIPTIONAL REGULATOR"/>
    <property type="match status" value="1"/>
</dbReference>
<keyword evidence="4" id="KW-0804">Transcription</keyword>
<dbReference type="CDD" id="cd08422">
    <property type="entry name" value="PBP2_CrgA_like"/>
    <property type="match status" value="1"/>
</dbReference>
<organism evidence="6 7">
    <name type="scientific">Shewanella sairae</name>
    <dbReference type="NCBI Taxonomy" id="190310"/>
    <lineage>
        <taxon>Bacteria</taxon>
        <taxon>Pseudomonadati</taxon>
        <taxon>Pseudomonadota</taxon>
        <taxon>Gammaproteobacteria</taxon>
        <taxon>Alteromonadales</taxon>
        <taxon>Shewanellaceae</taxon>
        <taxon>Shewanella</taxon>
    </lineage>
</organism>
<proteinExistence type="inferred from homology"/>
<dbReference type="InterPro" id="IPR058163">
    <property type="entry name" value="LysR-type_TF_proteobact-type"/>
</dbReference>
<dbReference type="InterPro" id="IPR036388">
    <property type="entry name" value="WH-like_DNA-bd_sf"/>
</dbReference>